<evidence type="ECO:0000256" key="12">
    <source>
        <dbReference type="PIRNR" id="PIRNR015601"/>
    </source>
</evidence>
<comment type="caution">
    <text evidence="15">The sequence shown here is derived from an EMBL/GenBank/DDBJ whole genome shotgun (WGS) entry which is preliminary data.</text>
</comment>
<dbReference type="NCBIfam" id="TIGR00046">
    <property type="entry name" value="RsmE family RNA methyltransferase"/>
    <property type="match status" value="1"/>
</dbReference>
<evidence type="ECO:0000313" key="16">
    <source>
        <dbReference type="Proteomes" id="UP001454489"/>
    </source>
</evidence>
<dbReference type="Gene3D" id="2.40.240.20">
    <property type="entry name" value="Hypothetical PUA domain-like, domain 1"/>
    <property type="match status" value="1"/>
</dbReference>
<dbReference type="GO" id="GO:0008168">
    <property type="term" value="F:methyltransferase activity"/>
    <property type="evidence" value="ECO:0007669"/>
    <property type="project" value="UniProtKB-KW"/>
</dbReference>
<dbReference type="NCBIfam" id="NF008692">
    <property type="entry name" value="PRK11713.1-5"/>
    <property type="match status" value="1"/>
</dbReference>
<keyword evidence="9 12" id="KW-0949">S-adenosyl-L-methionine</keyword>
<dbReference type="Pfam" id="PF04452">
    <property type="entry name" value="Methyltrans_RNA"/>
    <property type="match status" value="1"/>
</dbReference>
<keyword evidence="6 12" id="KW-0698">rRNA processing</keyword>
<dbReference type="EC" id="2.1.1.193" evidence="3 12"/>
<proteinExistence type="inferred from homology"/>
<reference evidence="15 16" key="1">
    <citation type="submission" date="2024-03" db="EMBL/GenBank/DDBJ databases">
        <title>Human intestinal bacterial collection.</title>
        <authorList>
            <person name="Pauvert C."/>
            <person name="Hitch T.C.A."/>
            <person name="Clavel T."/>
        </authorList>
    </citation>
    <scope>NUCLEOTIDE SEQUENCE [LARGE SCALE GENOMIC DNA]</scope>
    <source>
        <strain evidence="15 16">CLA-AA-H185</strain>
    </source>
</reference>
<comment type="catalytic activity">
    <reaction evidence="11 12">
        <text>uridine(1498) in 16S rRNA + S-adenosyl-L-methionine = N(3)-methyluridine(1498) in 16S rRNA + S-adenosyl-L-homocysteine + H(+)</text>
        <dbReference type="Rhea" id="RHEA:42920"/>
        <dbReference type="Rhea" id="RHEA-COMP:10283"/>
        <dbReference type="Rhea" id="RHEA-COMP:10284"/>
        <dbReference type="ChEBI" id="CHEBI:15378"/>
        <dbReference type="ChEBI" id="CHEBI:57856"/>
        <dbReference type="ChEBI" id="CHEBI:59789"/>
        <dbReference type="ChEBI" id="CHEBI:65315"/>
        <dbReference type="ChEBI" id="CHEBI:74502"/>
        <dbReference type="EC" id="2.1.1.193"/>
    </reaction>
</comment>
<dbReference type="SUPFAM" id="SSF75217">
    <property type="entry name" value="alpha/beta knot"/>
    <property type="match status" value="1"/>
</dbReference>
<dbReference type="CDD" id="cd18084">
    <property type="entry name" value="RsmE-like"/>
    <property type="match status" value="1"/>
</dbReference>
<comment type="function">
    <text evidence="10 12">Specifically methylates the N3 position of the uracil ring of uridine 1498 (m3U1498) in 16S rRNA. Acts on the fully assembled 30S ribosomal subunit.</text>
</comment>
<name>A0ABV1HBN2_9FIRM</name>
<dbReference type="InterPro" id="IPR029026">
    <property type="entry name" value="tRNA_m1G_MTases_N"/>
</dbReference>
<evidence type="ECO:0000256" key="9">
    <source>
        <dbReference type="ARBA" id="ARBA00022691"/>
    </source>
</evidence>
<gene>
    <name evidence="15" type="ORF">WMO43_01245</name>
</gene>
<dbReference type="InterPro" id="IPR029028">
    <property type="entry name" value="Alpha/beta_knot_MTases"/>
</dbReference>
<dbReference type="Gene3D" id="3.40.1280.10">
    <property type="match status" value="1"/>
</dbReference>
<evidence type="ECO:0000256" key="7">
    <source>
        <dbReference type="ARBA" id="ARBA00022603"/>
    </source>
</evidence>
<evidence type="ECO:0000256" key="8">
    <source>
        <dbReference type="ARBA" id="ARBA00022679"/>
    </source>
</evidence>
<evidence type="ECO:0000256" key="3">
    <source>
        <dbReference type="ARBA" id="ARBA00012328"/>
    </source>
</evidence>
<dbReference type="RefSeq" id="WP_353529452.1">
    <property type="nucleotide sequence ID" value="NZ_JBBMEX010000001.1"/>
</dbReference>
<dbReference type="PIRSF" id="PIRSF015601">
    <property type="entry name" value="MTase_slr0722"/>
    <property type="match status" value="1"/>
</dbReference>
<evidence type="ECO:0000256" key="6">
    <source>
        <dbReference type="ARBA" id="ARBA00022552"/>
    </source>
</evidence>
<dbReference type="GO" id="GO:0032259">
    <property type="term" value="P:methylation"/>
    <property type="evidence" value="ECO:0007669"/>
    <property type="project" value="UniProtKB-KW"/>
</dbReference>
<evidence type="ECO:0000256" key="5">
    <source>
        <dbReference type="ARBA" id="ARBA00022490"/>
    </source>
</evidence>
<dbReference type="InterPro" id="IPR015947">
    <property type="entry name" value="PUA-like_sf"/>
</dbReference>
<evidence type="ECO:0000256" key="10">
    <source>
        <dbReference type="ARBA" id="ARBA00025699"/>
    </source>
</evidence>
<dbReference type="InterPro" id="IPR046887">
    <property type="entry name" value="RsmE_PUA-like"/>
</dbReference>
<evidence type="ECO:0000256" key="4">
    <source>
        <dbReference type="ARBA" id="ARBA00013673"/>
    </source>
</evidence>
<dbReference type="InterPro" id="IPR046886">
    <property type="entry name" value="RsmE_MTase_dom"/>
</dbReference>
<evidence type="ECO:0000256" key="1">
    <source>
        <dbReference type="ARBA" id="ARBA00004496"/>
    </source>
</evidence>
<accession>A0ABV1HBN2</accession>
<dbReference type="InterPro" id="IPR006700">
    <property type="entry name" value="RsmE"/>
</dbReference>
<dbReference type="EMBL" id="JBBMEX010000001">
    <property type="protein sequence ID" value="MEQ2556507.1"/>
    <property type="molecule type" value="Genomic_DNA"/>
</dbReference>
<dbReference type="SUPFAM" id="SSF88697">
    <property type="entry name" value="PUA domain-like"/>
    <property type="match status" value="1"/>
</dbReference>
<dbReference type="Proteomes" id="UP001454489">
    <property type="component" value="Unassembled WGS sequence"/>
</dbReference>
<comment type="similarity">
    <text evidence="2 12">Belongs to the RNA methyltransferase RsmE family.</text>
</comment>
<dbReference type="PANTHER" id="PTHR30027">
    <property type="entry name" value="RIBOSOMAL RNA SMALL SUBUNIT METHYLTRANSFERASE E"/>
    <property type="match status" value="1"/>
</dbReference>
<dbReference type="Pfam" id="PF20260">
    <property type="entry name" value="PUA_4"/>
    <property type="match status" value="1"/>
</dbReference>
<dbReference type="PANTHER" id="PTHR30027:SF3">
    <property type="entry name" value="16S RRNA (URACIL(1498)-N(3))-METHYLTRANSFERASE"/>
    <property type="match status" value="1"/>
</dbReference>
<keyword evidence="7 12" id="KW-0489">Methyltransferase</keyword>
<keyword evidence="8 12" id="KW-0808">Transferase</keyword>
<protein>
    <recommendedName>
        <fullName evidence="4 12">Ribosomal RNA small subunit methyltransferase E</fullName>
        <ecNumber evidence="3 12">2.1.1.193</ecNumber>
    </recommendedName>
</protein>
<evidence type="ECO:0000259" key="14">
    <source>
        <dbReference type="Pfam" id="PF20260"/>
    </source>
</evidence>
<evidence type="ECO:0000313" key="15">
    <source>
        <dbReference type="EMBL" id="MEQ2556507.1"/>
    </source>
</evidence>
<feature type="domain" description="Ribosomal RNA small subunit methyltransferase E PUA-like" evidence="14">
    <location>
        <begin position="18"/>
        <end position="65"/>
    </location>
</feature>
<keyword evidence="16" id="KW-1185">Reference proteome</keyword>
<evidence type="ECO:0000256" key="2">
    <source>
        <dbReference type="ARBA" id="ARBA00005528"/>
    </source>
</evidence>
<evidence type="ECO:0000259" key="13">
    <source>
        <dbReference type="Pfam" id="PF04452"/>
    </source>
</evidence>
<keyword evidence="5 12" id="KW-0963">Cytoplasm</keyword>
<feature type="domain" description="Ribosomal RNA small subunit methyltransferase E methyltransferase" evidence="13">
    <location>
        <begin position="73"/>
        <end position="238"/>
    </location>
</feature>
<evidence type="ECO:0000256" key="11">
    <source>
        <dbReference type="ARBA" id="ARBA00047944"/>
    </source>
</evidence>
<sequence length="248" mass="28469">MHQFFVDREQIGTEYITITGEDVKHIKNVLRMKEGEEVRISDGAGGDFFCTIEKVTSEEVLAKILPKEAGNTELPNRIFLFQAVPKGERMEYVIQKAVELGVYEIIPVEMKYCVVRLDDKKKEKKRERWQAIAKSAAKQAKRSRIPEIHPVMSYDKAVEYAKNCQLCLVPYENERGMKGTREVLKKIEPGMDISVMIGPEGGFSEEEIEMVREEMEVLSLGKRILRTDTAAITVMSMLMLEIEMKEEE</sequence>
<comment type="subcellular location">
    <subcellularLocation>
        <location evidence="1 12">Cytoplasm</location>
    </subcellularLocation>
</comment>
<organism evidence="15 16">
    <name type="scientific">Maccoyibacter intestinihominis</name>
    <dbReference type="NCBI Taxonomy" id="3133499"/>
    <lineage>
        <taxon>Bacteria</taxon>
        <taxon>Bacillati</taxon>
        <taxon>Bacillota</taxon>
        <taxon>Clostridia</taxon>
        <taxon>Lachnospirales</taxon>
        <taxon>Lachnospiraceae</taxon>
        <taxon>Maccoyibacter</taxon>
    </lineage>
</organism>